<sequence length="185" mass="21046">MSELTDIKKGLLIKYNGDPYVVMEAKFLRMQQRKPVMQTKLKNIKTGKVVEYSFKQGERAEPADITRRKANYLYQEKNRFCFMEQENYEQYEIEKELVGEAAKFLKESQELDLIFYEDNIIGVQLPPKVVLKVISAPPGIKGDTVSGSGKPVTLETGAIINAPLFINEGDSVRVNTETGEYVERA</sequence>
<dbReference type="NCBIfam" id="NF001810">
    <property type="entry name" value="PRK00529.1"/>
    <property type="match status" value="1"/>
</dbReference>
<evidence type="ECO:0000256" key="6">
    <source>
        <dbReference type="ARBA" id="ARBA00022917"/>
    </source>
</evidence>
<dbReference type="FunFam" id="2.40.50.140:FF:000004">
    <property type="entry name" value="Elongation factor P"/>
    <property type="match status" value="1"/>
</dbReference>
<dbReference type="NCBIfam" id="TIGR00038">
    <property type="entry name" value="efp"/>
    <property type="match status" value="1"/>
</dbReference>
<dbReference type="Pfam" id="PF09285">
    <property type="entry name" value="Elong-fact-P_C"/>
    <property type="match status" value="1"/>
</dbReference>
<protein>
    <recommendedName>
        <fullName evidence="7 8">Elongation factor P</fullName>
        <shortName evidence="7">EF-P</shortName>
    </recommendedName>
</protein>
<dbReference type="InterPro" id="IPR020599">
    <property type="entry name" value="Transl_elong_fac_P/YeiP"/>
</dbReference>
<evidence type="ECO:0000256" key="1">
    <source>
        <dbReference type="ARBA" id="ARBA00004496"/>
    </source>
</evidence>
<reference evidence="12 13" key="1">
    <citation type="journal article" date="2015" name="Nature">
        <title>rRNA introns, odd ribosomes, and small enigmatic genomes across a large radiation of phyla.</title>
        <authorList>
            <person name="Brown C.T."/>
            <person name="Hug L.A."/>
            <person name="Thomas B.C."/>
            <person name="Sharon I."/>
            <person name="Castelle C.J."/>
            <person name="Singh A."/>
            <person name="Wilkins M.J."/>
            <person name="Williams K.H."/>
            <person name="Banfield J.F."/>
        </authorList>
    </citation>
    <scope>NUCLEOTIDE SEQUENCE [LARGE SCALE GENOMIC DNA]</scope>
</reference>
<dbReference type="PIRSF" id="PIRSF005901">
    <property type="entry name" value="EF-P"/>
    <property type="match status" value="1"/>
</dbReference>
<evidence type="ECO:0000256" key="9">
    <source>
        <dbReference type="RuleBase" id="RU004389"/>
    </source>
</evidence>
<evidence type="ECO:0000313" key="13">
    <source>
        <dbReference type="Proteomes" id="UP000034516"/>
    </source>
</evidence>
<comment type="similarity">
    <text evidence="3 7 9">Belongs to the elongation factor P family.</text>
</comment>
<feature type="domain" description="Elongation factor P C-terminal" evidence="10">
    <location>
        <begin position="129"/>
        <end position="184"/>
    </location>
</feature>
<dbReference type="FunFam" id="2.40.50.140:FF:000009">
    <property type="entry name" value="Elongation factor P"/>
    <property type="match status" value="1"/>
</dbReference>
<dbReference type="CDD" id="cd05794">
    <property type="entry name" value="S1_EF-P_repeat_2"/>
    <property type="match status" value="1"/>
</dbReference>
<organism evidence="12 13">
    <name type="scientific">Candidatus Kuenenbacteria bacterium GW2011_GWA2_42_15</name>
    <dbReference type="NCBI Taxonomy" id="1618677"/>
    <lineage>
        <taxon>Bacteria</taxon>
        <taxon>Candidatus Kueneniibacteriota</taxon>
    </lineage>
</organism>
<keyword evidence="6 7" id="KW-0648">Protein biosynthesis</keyword>
<dbReference type="Pfam" id="PF01132">
    <property type="entry name" value="EFP"/>
    <property type="match status" value="1"/>
</dbReference>
<dbReference type="Gene3D" id="2.30.30.30">
    <property type="match status" value="1"/>
</dbReference>
<evidence type="ECO:0000256" key="8">
    <source>
        <dbReference type="NCBIfam" id="TIGR00038"/>
    </source>
</evidence>
<dbReference type="FunFam" id="2.30.30.30:FF:000003">
    <property type="entry name" value="Elongation factor P"/>
    <property type="match status" value="1"/>
</dbReference>
<keyword evidence="4 7" id="KW-0963">Cytoplasm</keyword>
<dbReference type="AlphaFoldDB" id="A0A0G1BQQ5"/>
<dbReference type="InterPro" id="IPR001059">
    <property type="entry name" value="Transl_elong_P/YeiP_cen"/>
</dbReference>
<evidence type="ECO:0000256" key="4">
    <source>
        <dbReference type="ARBA" id="ARBA00022490"/>
    </source>
</evidence>
<dbReference type="Proteomes" id="UP000034516">
    <property type="component" value="Unassembled WGS sequence"/>
</dbReference>
<dbReference type="SUPFAM" id="SSF50249">
    <property type="entry name" value="Nucleic acid-binding proteins"/>
    <property type="match status" value="2"/>
</dbReference>
<comment type="subcellular location">
    <subcellularLocation>
        <location evidence="1 7">Cytoplasm</location>
    </subcellularLocation>
</comment>
<dbReference type="InterPro" id="IPR014722">
    <property type="entry name" value="Rib_uL2_dom2"/>
</dbReference>
<evidence type="ECO:0000259" key="10">
    <source>
        <dbReference type="SMART" id="SM00841"/>
    </source>
</evidence>
<dbReference type="InterPro" id="IPR012340">
    <property type="entry name" value="NA-bd_OB-fold"/>
</dbReference>
<dbReference type="InterPro" id="IPR008991">
    <property type="entry name" value="Translation_prot_SH3-like_sf"/>
</dbReference>
<evidence type="ECO:0000256" key="2">
    <source>
        <dbReference type="ARBA" id="ARBA00004815"/>
    </source>
</evidence>
<dbReference type="InterPro" id="IPR015365">
    <property type="entry name" value="Elong-fact-P_C"/>
</dbReference>
<dbReference type="GO" id="GO:0003746">
    <property type="term" value="F:translation elongation factor activity"/>
    <property type="evidence" value="ECO:0007669"/>
    <property type="project" value="UniProtKB-UniRule"/>
</dbReference>
<dbReference type="GO" id="GO:0043043">
    <property type="term" value="P:peptide biosynthetic process"/>
    <property type="evidence" value="ECO:0007669"/>
    <property type="project" value="InterPro"/>
</dbReference>
<evidence type="ECO:0000259" key="11">
    <source>
        <dbReference type="SMART" id="SM01185"/>
    </source>
</evidence>
<evidence type="ECO:0000256" key="7">
    <source>
        <dbReference type="HAMAP-Rule" id="MF_00141"/>
    </source>
</evidence>
<comment type="pathway">
    <text evidence="2 7">Protein biosynthesis; polypeptide chain elongation.</text>
</comment>
<keyword evidence="5 7" id="KW-0251">Elongation factor</keyword>
<dbReference type="SUPFAM" id="SSF50104">
    <property type="entry name" value="Translation proteins SH3-like domain"/>
    <property type="match status" value="1"/>
</dbReference>
<dbReference type="PANTHER" id="PTHR30053:SF12">
    <property type="entry name" value="ELONGATION FACTOR P (EF-P) FAMILY PROTEIN"/>
    <property type="match status" value="1"/>
</dbReference>
<dbReference type="PATRIC" id="fig|1618677.3.peg.853"/>
<proteinExistence type="inferred from homology"/>
<dbReference type="CDD" id="cd04470">
    <property type="entry name" value="S1_EF-P_repeat_1"/>
    <property type="match status" value="1"/>
</dbReference>
<gene>
    <name evidence="7" type="primary">efp</name>
    <name evidence="12" type="ORF">UV02_C0055G0008</name>
</gene>
<evidence type="ECO:0000256" key="5">
    <source>
        <dbReference type="ARBA" id="ARBA00022768"/>
    </source>
</evidence>
<dbReference type="EMBL" id="LCCW01000055">
    <property type="protein sequence ID" value="KKS39798.1"/>
    <property type="molecule type" value="Genomic_DNA"/>
</dbReference>
<comment type="caution">
    <text evidence="12">The sequence shown here is derived from an EMBL/GenBank/DDBJ whole genome shotgun (WGS) entry which is preliminary data.</text>
</comment>
<dbReference type="SMART" id="SM00841">
    <property type="entry name" value="Elong-fact-P_C"/>
    <property type="match status" value="1"/>
</dbReference>
<name>A0A0G1BQQ5_9BACT</name>
<dbReference type="InterPro" id="IPR011768">
    <property type="entry name" value="Transl_elongation_fac_P"/>
</dbReference>
<evidence type="ECO:0000313" key="12">
    <source>
        <dbReference type="EMBL" id="KKS39798.1"/>
    </source>
</evidence>
<dbReference type="HAMAP" id="MF_00141">
    <property type="entry name" value="EF_P"/>
    <property type="match status" value="1"/>
</dbReference>
<dbReference type="Gene3D" id="2.40.50.140">
    <property type="entry name" value="Nucleic acid-binding proteins"/>
    <property type="match status" value="2"/>
</dbReference>
<dbReference type="GO" id="GO:0005829">
    <property type="term" value="C:cytosol"/>
    <property type="evidence" value="ECO:0007669"/>
    <property type="project" value="UniProtKB-ARBA"/>
</dbReference>
<comment type="function">
    <text evidence="7">Involved in peptide bond synthesis. Stimulates efficient translation and peptide-bond synthesis on native or reconstituted 70S ribosomes in vitro. Probably functions indirectly by altering the affinity of the ribosome for aminoacyl-tRNA, thus increasing their reactivity as acceptors for peptidyl transferase.</text>
</comment>
<dbReference type="InterPro" id="IPR013185">
    <property type="entry name" value="Transl_elong_KOW-like"/>
</dbReference>
<feature type="domain" description="Translation elongation factor P/YeiP central" evidence="11">
    <location>
        <begin position="67"/>
        <end position="121"/>
    </location>
</feature>
<accession>A0A0G1BQQ5</accession>
<dbReference type="PANTHER" id="PTHR30053">
    <property type="entry name" value="ELONGATION FACTOR P"/>
    <property type="match status" value="1"/>
</dbReference>
<dbReference type="SMART" id="SM01185">
    <property type="entry name" value="EFP"/>
    <property type="match status" value="1"/>
</dbReference>
<dbReference type="Pfam" id="PF08207">
    <property type="entry name" value="EFP_N"/>
    <property type="match status" value="1"/>
</dbReference>
<evidence type="ECO:0000256" key="3">
    <source>
        <dbReference type="ARBA" id="ARBA00009479"/>
    </source>
</evidence>
<dbReference type="UniPathway" id="UPA00345"/>